<reference evidence="2 3" key="1">
    <citation type="journal article" date="2015" name="Sci. Rep.">
        <title>Chromosome-level genome map provides insights into diverse defense mechanisms in the medicinal fungus Ganoderma sinense.</title>
        <authorList>
            <person name="Zhu Y."/>
            <person name="Xu J."/>
            <person name="Sun C."/>
            <person name="Zhou S."/>
            <person name="Xu H."/>
            <person name="Nelson D.R."/>
            <person name="Qian J."/>
            <person name="Song J."/>
            <person name="Luo H."/>
            <person name="Xiang L."/>
            <person name="Li Y."/>
            <person name="Xu Z."/>
            <person name="Ji A."/>
            <person name="Wang L."/>
            <person name="Lu S."/>
            <person name="Hayward A."/>
            <person name="Sun W."/>
            <person name="Li X."/>
            <person name="Schwartz D.C."/>
            <person name="Wang Y."/>
            <person name="Chen S."/>
        </authorList>
    </citation>
    <scope>NUCLEOTIDE SEQUENCE [LARGE SCALE GENOMIC DNA]</scope>
    <source>
        <strain evidence="2 3">ZZ0214-1</strain>
    </source>
</reference>
<evidence type="ECO:0000313" key="3">
    <source>
        <dbReference type="Proteomes" id="UP000230002"/>
    </source>
</evidence>
<evidence type="ECO:0000313" key="2">
    <source>
        <dbReference type="EMBL" id="PIL22328.1"/>
    </source>
</evidence>
<accession>A0A2G8RLZ3</accession>
<name>A0A2G8RLZ3_9APHY</name>
<dbReference type="AlphaFoldDB" id="A0A2G8RLZ3"/>
<gene>
    <name evidence="2" type="ORF">GSI_15016</name>
</gene>
<evidence type="ECO:0000256" key="1">
    <source>
        <dbReference type="SAM" id="MobiDB-lite"/>
    </source>
</evidence>
<organism evidence="2 3">
    <name type="scientific">Ganoderma sinense ZZ0214-1</name>
    <dbReference type="NCBI Taxonomy" id="1077348"/>
    <lineage>
        <taxon>Eukaryota</taxon>
        <taxon>Fungi</taxon>
        <taxon>Dikarya</taxon>
        <taxon>Basidiomycota</taxon>
        <taxon>Agaricomycotina</taxon>
        <taxon>Agaricomycetes</taxon>
        <taxon>Polyporales</taxon>
        <taxon>Polyporaceae</taxon>
        <taxon>Ganoderma</taxon>
    </lineage>
</organism>
<comment type="caution">
    <text evidence="2">The sequence shown here is derived from an EMBL/GenBank/DDBJ whole genome shotgun (WGS) entry which is preliminary data.</text>
</comment>
<protein>
    <submittedName>
        <fullName evidence="2">Uncharacterized protein</fullName>
    </submittedName>
</protein>
<feature type="region of interest" description="Disordered" evidence="1">
    <location>
        <begin position="115"/>
        <end position="135"/>
    </location>
</feature>
<feature type="region of interest" description="Disordered" evidence="1">
    <location>
        <begin position="152"/>
        <end position="174"/>
    </location>
</feature>
<sequence>MPSTSARLSCCWRVIAPFASVYKSVLAASGSSYCSSNLRFSSAFFTARAATSLLREGLDSCSSPSSSSPSSSSSLSSSPPSSLSISYGSPLESSPSAGWEEDAPVMKRWRMESSNCSSSHSNRSSELTGSFVRSSSSSGLAGVVRLMVKKSSSSMLGEFDDDGSPPPSRPRIDSGEAVEWYMSFVQSRRLRVCAVT</sequence>
<dbReference type="EMBL" id="AYKW01000069">
    <property type="protein sequence ID" value="PIL22328.1"/>
    <property type="molecule type" value="Genomic_DNA"/>
</dbReference>
<keyword evidence="3" id="KW-1185">Reference proteome</keyword>
<proteinExistence type="predicted"/>
<feature type="region of interest" description="Disordered" evidence="1">
    <location>
        <begin position="61"/>
        <end position="80"/>
    </location>
</feature>
<feature type="compositionally biased region" description="Low complexity" evidence="1">
    <location>
        <begin position="115"/>
        <end position="125"/>
    </location>
</feature>
<dbReference type="Proteomes" id="UP000230002">
    <property type="component" value="Unassembled WGS sequence"/>
</dbReference>